<evidence type="ECO:0000256" key="4">
    <source>
        <dbReference type="ARBA" id="ARBA00023288"/>
    </source>
</evidence>
<keyword evidence="3 5" id="KW-0472">Membrane</keyword>
<evidence type="ECO:0000313" key="7">
    <source>
        <dbReference type="EMBL" id="CAL0326136.1"/>
    </source>
</evidence>
<keyword evidence="2" id="KW-0418">Kinase</keyword>
<dbReference type="InterPro" id="IPR000719">
    <property type="entry name" value="Prot_kinase_dom"/>
</dbReference>
<dbReference type="EMBL" id="CAXHTB010000019">
    <property type="protein sequence ID" value="CAL0326136.1"/>
    <property type="molecule type" value="Genomic_DNA"/>
</dbReference>
<evidence type="ECO:0000256" key="2">
    <source>
        <dbReference type="ARBA" id="ARBA00022527"/>
    </source>
</evidence>
<evidence type="ECO:0000256" key="5">
    <source>
        <dbReference type="SAM" id="Phobius"/>
    </source>
</evidence>
<dbReference type="Proteomes" id="UP001497480">
    <property type="component" value="Unassembled WGS sequence"/>
</dbReference>
<proteinExistence type="predicted"/>
<dbReference type="AlphaFoldDB" id="A0AAV1XWR8"/>
<keyword evidence="2" id="KW-0723">Serine/threonine-protein kinase</keyword>
<dbReference type="PANTHER" id="PTHR47985:SF44">
    <property type="entry name" value="SERINE_THREONINE-PROTEIN KINASE PBS1"/>
    <property type="match status" value="1"/>
</dbReference>
<reference evidence="7 8" key="1">
    <citation type="submission" date="2024-03" db="EMBL/GenBank/DDBJ databases">
        <authorList>
            <person name="Martinez-Hernandez J."/>
        </authorList>
    </citation>
    <scope>NUCLEOTIDE SEQUENCE [LARGE SCALE GENOMIC DNA]</scope>
</reference>
<organism evidence="7 8">
    <name type="scientific">Lupinus luteus</name>
    <name type="common">European yellow lupine</name>
    <dbReference type="NCBI Taxonomy" id="3873"/>
    <lineage>
        <taxon>Eukaryota</taxon>
        <taxon>Viridiplantae</taxon>
        <taxon>Streptophyta</taxon>
        <taxon>Embryophyta</taxon>
        <taxon>Tracheophyta</taxon>
        <taxon>Spermatophyta</taxon>
        <taxon>Magnoliopsida</taxon>
        <taxon>eudicotyledons</taxon>
        <taxon>Gunneridae</taxon>
        <taxon>Pentapetalae</taxon>
        <taxon>rosids</taxon>
        <taxon>fabids</taxon>
        <taxon>Fabales</taxon>
        <taxon>Fabaceae</taxon>
        <taxon>Papilionoideae</taxon>
        <taxon>50 kb inversion clade</taxon>
        <taxon>genistoids sensu lato</taxon>
        <taxon>core genistoids</taxon>
        <taxon>Genisteae</taxon>
        <taxon>Lupinus</taxon>
    </lineage>
</organism>
<sequence>MGTLGYASPEYINTGYLTTISDVYSFGVVLLELLTGKKSIDKKRPAREQDLVKWARLC</sequence>
<dbReference type="Pfam" id="PF00069">
    <property type="entry name" value="Pkinase"/>
    <property type="match status" value="1"/>
</dbReference>
<dbReference type="GO" id="GO:0004674">
    <property type="term" value="F:protein serine/threonine kinase activity"/>
    <property type="evidence" value="ECO:0007669"/>
    <property type="project" value="UniProtKB-KW"/>
</dbReference>
<evidence type="ECO:0000256" key="1">
    <source>
        <dbReference type="ARBA" id="ARBA00004193"/>
    </source>
</evidence>
<dbReference type="InterPro" id="IPR011009">
    <property type="entry name" value="Kinase-like_dom_sf"/>
</dbReference>
<name>A0AAV1XWR8_LUPLU</name>
<feature type="transmembrane region" description="Helical" evidence="5">
    <location>
        <begin position="15"/>
        <end position="34"/>
    </location>
</feature>
<dbReference type="PANTHER" id="PTHR47985">
    <property type="entry name" value="OS07G0668900 PROTEIN"/>
    <property type="match status" value="1"/>
</dbReference>
<comment type="subcellular location">
    <subcellularLocation>
        <location evidence="1">Cell membrane</location>
        <topology evidence="1">Lipid-anchor</topology>
    </subcellularLocation>
</comment>
<evidence type="ECO:0000259" key="6">
    <source>
        <dbReference type="PROSITE" id="PS50011"/>
    </source>
</evidence>
<dbReference type="Gene3D" id="1.10.510.10">
    <property type="entry name" value="Transferase(Phosphotransferase) domain 1"/>
    <property type="match status" value="1"/>
</dbReference>
<evidence type="ECO:0000313" key="8">
    <source>
        <dbReference type="Proteomes" id="UP001497480"/>
    </source>
</evidence>
<feature type="domain" description="Protein kinase" evidence="6">
    <location>
        <begin position="1"/>
        <end position="58"/>
    </location>
</feature>
<protein>
    <recommendedName>
        <fullName evidence="6">Protein kinase domain-containing protein</fullName>
    </recommendedName>
</protein>
<accession>A0AAV1XWR8</accession>
<keyword evidence="2" id="KW-0808">Transferase</keyword>
<comment type="caution">
    <text evidence="7">The sequence shown here is derived from an EMBL/GenBank/DDBJ whole genome shotgun (WGS) entry which is preliminary data.</text>
</comment>
<dbReference type="SUPFAM" id="SSF56112">
    <property type="entry name" value="Protein kinase-like (PK-like)"/>
    <property type="match status" value="1"/>
</dbReference>
<keyword evidence="5" id="KW-0812">Transmembrane</keyword>
<gene>
    <name evidence="7" type="ORF">LLUT_LOCUS27196</name>
</gene>
<keyword evidence="5" id="KW-1133">Transmembrane helix</keyword>
<dbReference type="GO" id="GO:0005524">
    <property type="term" value="F:ATP binding"/>
    <property type="evidence" value="ECO:0007669"/>
    <property type="project" value="InterPro"/>
</dbReference>
<evidence type="ECO:0000256" key="3">
    <source>
        <dbReference type="ARBA" id="ARBA00023136"/>
    </source>
</evidence>
<keyword evidence="8" id="KW-1185">Reference proteome</keyword>
<keyword evidence="4" id="KW-0449">Lipoprotein</keyword>
<dbReference type="GO" id="GO:0005886">
    <property type="term" value="C:plasma membrane"/>
    <property type="evidence" value="ECO:0007669"/>
    <property type="project" value="UniProtKB-SubCell"/>
</dbReference>
<dbReference type="PROSITE" id="PS50011">
    <property type="entry name" value="PROTEIN_KINASE_DOM"/>
    <property type="match status" value="1"/>
</dbReference>